<evidence type="ECO:0000256" key="5">
    <source>
        <dbReference type="ARBA" id="ARBA00022842"/>
    </source>
</evidence>
<dbReference type="SUPFAM" id="SSF56784">
    <property type="entry name" value="HAD-like"/>
    <property type="match status" value="1"/>
</dbReference>
<dbReference type="InterPro" id="IPR023198">
    <property type="entry name" value="PGP-like_dom2"/>
</dbReference>
<accession>A0ABT1T784</accession>
<dbReference type="InterPro" id="IPR010976">
    <property type="entry name" value="B-phosphoglucomutase_hydrolase"/>
</dbReference>
<evidence type="ECO:0000256" key="4">
    <source>
        <dbReference type="ARBA" id="ARBA00022723"/>
    </source>
</evidence>
<comment type="similarity">
    <text evidence="2">Belongs to the HAD-like hydrolase superfamily. CbbY/CbbZ/Gph/YieH family.</text>
</comment>
<evidence type="ECO:0000313" key="12">
    <source>
        <dbReference type="Proteomes" id="UP001204376"/>
    </source>
</evidence>
<sequence length="217" mass="24495">MKAFIFDLNGTMIDDMSYHTSAWEDILNNDLGGNFSYEQVKQNMYGKNSEVLVRMFGENYFSDEQMTALSFEKERRYQSAFLPKLQLLPGLSEFLETAYLQNIPMAIASAAIPFNINFVLDNLNIRKYFSAVVSADDVEISKPHPETFLKAAELLGMPPAECVVFEDAPKGAEAAANAHMQCIVLTTTHQTEEFSYLSNILNFSSDYTSDYLKDLLV</sequence>
<evidence type="ECO:0000256" key="8">
    <source>
        <dbReference type="ARBA" id="ARBA00044926"/>
    </source>
</evidence>
<evidence type="ECO:0000256" key="9">
    <source>
        <dbReference type="ARBA" id="ARBA00044968"/>
    </source>
</evidence>
<comment type="cofactor">
    <cofactor evidence="1">
        <name>Mg(2+)</name>
        <dbReference type="ChEBI" id="CHEBI:18420"/>
    </cofactor>
</comment>
<evidence type="ECO:0000256" key="2">
    <source>
        <dbReference type="ARBA" id="ARBA00006171"/>
    </source>
</evidence>
<dbReference type="Proteomes" id="UP001204376">
    <property type="component" value="Unassembled WGS sequence"/>
</dbReference>
<evidence type="ECO:0000313" key="11">
    <source>
        <dbReference type="EMBL" id="MCQ6960096.1"/>
    </source>
</evidence>
<keyword evidence="7" id="KW-0119">Carbohydrate metabolism</keyword>
<keyword evidence="4" id="KW-0479">Metal-binding</keyword>
<name>A0ABT1T784_9SPHI</name>
<dbReference type="Gene3D" id="1.10.150.240">
    <property type="entry name" value="Putative phosphatase, domain 2"/>
    <property type="match status" value="1"/>
</dbReference>
<reference evidence="11 12" key="1">
    <citation type="submission" date="2022-07" db="EMBL/GenBank/DDBJ databases">
        <title>Mucilaginibacter sp. JC4.</title>
        <authorList>
            <person name="Le V."/>
            <person name="Ko S.-R."/>
            <person name="Ahn C.-Y."/>
            <person name="Oh H.-M."/>
        </authorList>
    </citation>
    <scope>NUCLEOTIDE SEQUENCE [LARGE SCALE GENOMIC DNA]</scope>
    <source>
        <strain evidence="11 12">JC4</strain>
    </source>
</reference>
<protein>
    <recommendedName>
        <fullName evidence="10">Beta-phosphoglucomutase</fullName>
        <ecNumber evidence="9">5.4.2.6</ecNumber>
    </recommendedName>
</protein>
<evidence type="ECO:0000256" key="1">
    <source>
        <dbReference type="ARBA" id="ARBA00001946"/>
    </source>
</evidence>
<evidence type="ECO:0000256" key="3">
    <source>
        <dbReference type="ARBA" id="ARBA00022553"/>
    </source>
</evidence>
<evidence type="ECO:0000256" key="7">
    <source>
        <dbReference type="ARBA" id="ARBA00023277"/>
    </source>
</evidence>
<keyword evidence="6" id="KW-0413">Isomerase</keyword>
<keyword evidence="12" id="KW-1185">Reference proteome</keyword>
<dbReference type="CDD" id="cd07505">
    <property type="entry name" value="HAD_BPGM-like"/>
    <property type="match status" value="1"/>
</dbReference>
<dbReference type="InterPro" id="IPR006439">
    <property type="entry name" value="HAD-SF_hydro_IA"/>
</dbReference>
<dbReference type="PANTHER" id="PTHR46193:SF18">
    <property type="entry name" value="HEXITOL PHOSPHATASE B"/>
    <property type="match status" value="1"/>
</dbReference>
<dbReference type="SFLD" id="SFLDS00003">
    <property type="entry name" value="Haloacid_Dehalogenase"/>
    <property type="match status" value="1"/>
</dbReference>
<dbReference type="EMBL" id="JANHOH010000006">
    <property type="protein sequence ID" value="MCQ6960096.1"/>
    <property type="molecule type" value="Genomic_DNA"/>
</dbReference>
<dbReference type="PANTHER" id="PTHR46193">
    <property type="entry name" value="6-PHOSPHOGLUCONATE PHOSPHATASE"/>
    <property type="match status" value="1"/>
</dbReference>
<dbReference type="EC" id="5.4.2.6" evidence="9"/>
<dbReference type="NCBIfam" id="TIGR02009">
    <property type="entry name" value="PGMB-YQAB-SF"/>
    <property type="match status" value="1"/>
</dbReference>
<dbReference type="PRINTS" id="PR00413">
    <property type="entry name" value="HADHALOGNASE"/>
</dbReference>
<dbReference type="InterPro" id="IPR036412">
    <property type="entry name" value="HAD-like_sf"/>
</dbReference>
<dbReference type="Gene3D" id="3.40.50.1000">
    <property type="entry name" value="HAD superfamily/HAD-like"/>
    <property type="match status" value="1"/>
</dbReference>
<keyword evidence="5" id="KW-0460">Magnesium</keyword>
<comment type="catalytic activity">
    <reaction evidence="8">
        <text>beta-D-glucose 1-phosphate = beta-D-glucose 6-phosphate</text>
        <dbReference type="Rhea" id="RHEA:20113"/>
        <dbReference type="ChEBI" id="CHEBI:57684"/>
        <dbReference type="ChEBI" id="CHEBI:58247"/>
        <dbReference type="EC" id="5.4.2.6"/>
    </reaction>
</comment>
<gene>
    <name evidence="11" type="ORF">NPE20_19105</name>
</gene>
<proteinExistence type="inferred from homology"/>
<dbReference type="Pfam" id="PF00702">
    <property type="entry name" value="Hydrolase"/>
    <property type="match status" value="1"/>
</dbReference>
<dbReference type="SFLD" id="SFLDG01135">
    <property type="entry name" value="C1.5.6:_HAD__Beta-PGM__Phospha"/>
    <property type="match status" value="1"/>
</dbReference>
<dbReference type="InterPro" id="IPR023214">
    <property type="entry name" value="HAD_sf"/>
</dbReference>
<dbReference type="NCBIfam" id="TIGR01509">
    <property type="entry name" value="HAD-SF-IA-v3"/>
    <property type="match status" value="1"/>
</dbReference>
<evidence type="ECO:0000256" key="6">
    <source>
        <dbReference type="ARBA" id="ARBA00023235"/>
    </source>
</evidence>
<keyword evidence="3" id="KW-0597">Phosphoprotein</keyword>
<evidence type="ECO:0000256" key="10">
    <source>
        <dbReference type="ARBA" id="ARBA00044991"/>
    </source>
</evidence>
<comment type="caution">
    <text evidence="11">The sequence shown here is derived from an EMBL/GenBank/DDBJ whole genome shotgun (WGS) entry which is preliminary data.</text>
</comment>
<dbReference type="RefSeq" id="WP_256540283.1">
    <property type="nucleotide sequence ID" value="NZ_JANHOH010000006.1"/>
</dbReference>
<dbReference type="SFLD" id="SFLDG01129">
    <property type="entry name" value="C1.5:_HAD__Beta-PGM__Phosphata"/>
    <property type="match status" value="1"/>
</dbReference>
<dbReference type="InterPro" id="IPR051600">
    <property type="entry name" value="Beta-PGM-like"/>
</dbReference>
<organism evidence="11 12">
    <name type="scientific">Mucilaginibacter aquariorum</name>
    <dbReference type="NCBI Taxonomy" id="2967225"/>
    <lineage>
        <taxon>Bacteria</taxon>
        <taxon>Pseudomonadati</taxon>
        <taxon>Bacteroidota</taxon>
        <taxon>Sphingobacteriia</taxon>
        <taxon>Sphingobacteriales</taxon>
        <taxon>Sphingobacteriaceae</taxon>
        <taxon>Mucilaginibacter</taxon>
    </lineage>
</organism>